<dbReference type="SUPFAM" id="SSF47384">
    <property type="entry name" value="Homodimeric domain of signal transducing histidine kinase"/>
    <property type="match status" value="1"/>
</dbReference>
<dbReference type="SMART" id="SM00387">
    <property type="entry name" value="HATPase_c"/>
    <property type="match status" value="1"/>
</dbReference>
<dbReference type="PRINTS" id="PR00344">
    <property type="entry name" value="BCTRLSENSOR"/>
</dbReference>
<dbReference type="Pfam" id="PF02518">
    <property type="entry name" value="HATPase_c"/>
    <property type="match status" value="1"/>
</dbReference>
<dbReference type="Pfam" id="PF00512">
    <property type="entry name" value="HisKA"/>
    <property type="match status" value="1"/>
</dbReference>
<proteinExistence type="predicted"/>
<protein>
    <recommendedName>
        <fullName evidence="2">histidine kinase</fullName>
        <ecNumber evidence="2">2.7.13.3</ecNumber>
    </recommendedName>
</protein>
<organism evidence="6 7">
    <name type="scientific">Candidatus Nucleicultrix amoebiphila FS5</name>
    <dbReference type="NCBI Taxonomy" id="1414854"/>
    <lineage>
        <taxon>Bacteria</taxon>
        <taxon>Pseudomonadati</taxon>
        <taxon>Pseudomonadota</taxon>
        <taxon>Alphaproteobacteria</taxon>
        <taxon>Holosporales</taxon>
        <taxon>Candidatus Nucleicultricaceae</taxon>
        <taxon>Candidatus Nucleicultrix</taxon>
    </lineage>
</organism>
<feature type="coiled-coil region" evidence="4">
    <location>
        <begin position="61"/>
        <end position="116"/>
    </location>
</feature>
<name>A0A1W6N4M9_9PROT</name>
<dbReference type="InterPro" id="IPR036890">
    <property type="entry name" value="HATPase_C_sf"/>
</dbReference>
<dbReference type="EC" id="2.7.13.3" evidence="2"/>
<keyword evidence="7" id="KW-1185">Reference proteome</keyword>
<keyword evidence="4" id="KW-0175">Coiled coil</keyword>
<dbReference type="KEGG" id="naf:GQ61_05315"/>
<evidence type="ECO:0000256" key="2">
    <source>
        <dbReference type="ARBA" id="ARBA00012438"/>
    </source>
</evidence>
<gene>
    <name evidence="6" type="ORF">GQ61_05315</name>
</gene>
<dbReference type="Proteomes" id="UP000237351">
    <property type="component" value="Chromosome"/>
</dbReference>
<evidence type="ECO:0000259" key="5">
    <source>
        <dbReference type="PROSITE" id="PS50109"/>
    </source>
</evidence>
<dbReference type="InterPro" id="IPR003661">
    <property type="entry name" value="HisK_dim/P_dom"/>
</dbReference>
<evidence type="ECO:0000256" key="1">
    <source>
        <dbReference type="ARBA" id="ARBA00000085"/>
    </source>
</evidence>
<dbReference type="PANTHER" id="PTHR43065:SF42">
    <property type="entry name" value="TWO-COMPONENT SENSOR PPRA"/>
    <property type="match status" value="1"/>
</dbReference>
<dbReference type="SMART" id="SM00388">
    <property type="entry name" value="HisKA"/>
    <property type="match status" value="1"/>
</dbReference>
<dbReference type="PROSITE" id="PS50109">
    <property type="entry name" value="HIS_KIN"/>
    <property type="match status" value="1"/>
</dbReference>
<dbReference type="InterPro" id="IPR005467">
    <property type="entry name" value="His_kinase_dom"/>
</dbReference>
<dbReference type="EMBL" id="CP008743">
    <property type="protein sequence ID" value="ARN84803.1"/>
    <property type="molecule type" value="Genomic_DNA"/>
</dbReference>
<keyword evidence="3" id="KW-0597">Phosphoprotein</keyword>
<dbReference type="GO" id="GO:0000155">
    <property type="term" value="F:phosphorelay sensor kinase activity"/>
    <property type="evidence" value="ECO:0007669"/>
    <property type="project" value="InterPro"/>
</dbReference>
<accession>A0A1W6N4M9</accession>
<reference evidence="6 7" key="1">
    <citation type="submission" date="2014-06" db="EMBL/GenBank/DDBJ databases">
        <title>The genome of the endonuclear symbiont Nucleicultrix amoebiphila.</title>
        <authorList>
            <person name="Schulz F."/>
            <person name="Horn M."/>
        </authorList>
    </citation>
    <scope>NUCLEOTIDE SEQUENCE [LARGE SCALE GENOMIC DNA]</scope>
    <source>
        <strain evidence="6 7">FS5</strain>
    </source>
</reference>
<evidence type="ECO:0000313" key="6">
    <source>
        <dbReference type="EMBL" id="ARN84803.1"/>
    </source>
</evidence>
<dbReference type="InterPro" id="IPR004358">
    <property type="entry name" value="Sig_transdc_His_kin-like_C"/>
</dbReference>
<sequence>MLIFVFATIILVAANRIIVQEFIQPTERLVTHITSQGRSKVVFSDLKEPWLRWFETVSKVFEENRNLVKTLEQNIQDLDRQVLKRTNDLYKRNKQLQDAINNLKKAQSKIIFQEKMAGLGALTAGIAHELKNPLNFVINFSEISRTFLEDLKRILNKTLKQSSKADQEQIKKLLVDLLSNIHRIEKHGRHADMIIHSMLVHARGGSDAPHEADLNDLLRENILLLLSSFKQKGFTPQIKTSFDPKLTPVKIYHQDLSRALLNIVMNAFDALLEKKLKDKNYEPLLEIWTKDKKDFVEIGIKDNGPGVNEKHLKKIFEPFFTTKPTGQGTGLGLSLSYDIISQQHKGTMTINTKKGEFTEFVITLPKNINKA</sequence>
<evidence type="ECO:0000256" key="3">
    <source>
        <dbReference type="ARBA" id="ARBA00022553"/>
    </source>
</evidence>
<dbReference type="Gene3D" id="3.30.565.10">
    <property type="entry name" value="Histidine kinase-like ATPase, C-terminal domain"/>
    <property type="match status" value="1"/>
</dbReference>
<dbReference type="STRING" id="1414854.GQ61_05315"/>
<dbReference type="AlphaFoldDB" id="A0A1W6N4M9"/>
<dbReference type="InterPro" id="IPR003594">
    <property type="entry name" value="HATPase_dom"/>
</dbReference>
<dbReference type="InterPro" id="IPR036097">
    <property type="entry name" value="HisK_dim/P_sf"/>
</dbReference>
<evidence type="ECO:0000256" key="4">
    <source>
        <dbReference type="SAM" id="Coils"/>
    </source>
</evidence>
<dbReference type="CDD" id="cd00082">
    <property type="entry name" value="HisKA"/>
    <property type="match status" value="1"/>
</dbReference>
<dbReference type="SUPFAM" id="SSF55874">
    <property type="entry name" value="ATPase domain of HSP90 chaperone/DNA topoisomerase II/histidine kinase"/>
    <property type="match status" value="1"/>
</dbReference>
<comment type="catalytic activity">
    <reaction evidence="1">
        <text>ATP + protein L-histidine = ADP + protein N-phospho-L-histidine.</text>
        <dbReference type="EC" id="2.7.13.3"/>
    </reaction>
</comment>
<feature type="domain" description="Histidine kinase" evidence="5">
    <location>
        <begin position="125"/>
        <end position="368"/>
    </location>
</feature>
<dbReference type="Gene3D" id="1.10.287.130">
    <property type="match status" value="1"/>
</dbReference>
<dbReference type="PANTHER" id="PTHR43065">
    <property type="entry name" value="SENSOR HISTIDINE KINASE"/>
    <property type="match status" value="1"/>
</dbReference>
<evidence type="ECO:0000313" key="7">
    <source>
        <dbReference type="Proteomes" id="UP000237351"/>
    </source>
</evidence>